<keyword evidence="1" id="KW-1133">Transmembrane helix</keyword>
<organism evidence="2 3">
    <name type="scientific">Mycetocola miduiensis</name>
    <dbReference type="NCBI Taxonomy" id="995034"/>
    <lineage>
        <taxon>Bacteria</taxon>
        <taxon>Bacillati</taxon>
        <taxon>Actinomycetota</taxon>
        <taxon>Actinomycetes</taxon>
        <taxon>Micrococcales</taxon>
        <taxon>Microbacteriaceae</taxon>
        <taxon>Mycetocola</taxon>
    </lineage>
</organism>
<accession>A0A1I5C645</accession>
<feature type="transmembrane region" description="Helical" evidence="1">
    <location>
        <begin position="6"/>
        <end position="23"/>
    </location>
</feature>
<evidence type="ECO:0008006" key="4">
    <source>
        <dbReference type="Google" id="ProtNLM"/>
    </source>
</evidence>
<dbReference type="EMBL" id="FOVM01000006">
    <property type="protein sequence ID" value="SFN82468.1"/>
    <property type="molecule type" value="Genomic_DNA"/>
</dbReference>
<proteinExistence type="predicted"/>
<keyword evidence="1" id="KW-0472">Membrane</keyword>
<dbReference type="Proteomes" id="UP000198867">
    <property type="component" value="Unassembled WGS sequence"/>
</dbReference>
<evidence type="ECO:0000313" key="2">
    <source>
        <dbReference type="EMBL" id="SFN82468.1"/>
    </source>
</evidence>
<feature type="transmembrane region" description="Helical" evidence="1">
    <location>
        <begin position="91"/>
        <end position="112"/>
    </location>
</feature>
<evidence type="ECO:0000313" key="3">
    <source>
        <dbReference type="Proteomes" id="UP000198867"/>
    </source>
</evidence>
<gene>
    <name evidence="2" type="ORF">SAMN05216219_2237</name>
</gene>
<feature type="transmembrane region" description="Helical" evidence="1">
    <location>
        <begin position="124"/>
        <end position="142"/>
    </location>
</feature>
<feature type="transmembrane region" description="Helical" evidence="1">
    <location>
        <begin position="35"/>
        <end position="52"/>
    </location>
</feature>
<dbReference type="AlphaFoldDB" id="A0A1I5C645"/>
<protein>
    <recommendedName>
        <fullName evidence="4">DUF5134 domain-containing protein</fullName>
    </recommendedName>
</protein>
<sequence length="177" mass="17835">MTELLHVSALLPAAFGACCTVGGRRRGRVRFGFEALAAVVMLVAMADVALGLSLVAPILWVVGLVALAVVGAAPLDPLAGAKRSQGTHRTLHTSLGLIVMAGLVALMSAGHVASVSGHHGGGGMLPALVLGGAAIYVGYSAWRAVTLYRMPRRDLLGCLEAASMAASVALMAGSLAV</sequence>
<keyword evidence="1" id="KW-0812">Transmembrane</keyword>
<dbReference type="RefSeq" id="WP_090711433.1">
    <property type="nucleotide sequence ID" value="NZ_FOVM01000006.1"/>
</dbReference>
<reference evidence="3" key="1">
    <citation type="submission" date="2016-10" db="EMBL/GenBank/DDBJ databases">
        <authorList>
            <person name="Varghese N."/>
            <person name="Submissions S."/>
        </authorList>
    </citation>
    <scope>NUCLEOTIDE SEQUENCE [LARGE SCALE GENOMIC DNA]</scope>
    <source>
        <strain evidence="3">CGMCC 1.11101</strain>
    </source>
</reference>
<keyword evidence="3" id="KW-1185">Reference proteome</keyword>
<evidence type="ECO:0000256" key="1">
    <source>
        <dbReference type="SAM" id="Phobius"/>
    </source>
</evidence>
<feature type="transmembrane region" description="Helical" evidence="1">
    <location>
        <begin position="58"/>
        <end position="79"/>
    </location>
</feature>
<name>A0A1I5C645_9MICO</name>